<feature type="transmembrane region" description="Helical" evidence="5">
    <location>
        <begin position="224"/>
        <end position="244"/>
    </location>
</feature>
<evidence type="ECO:0000313" key="8">
    <source>
        <dbReference type="RefSeq" id="XP_065646988.1"/>
    </source>
</evidence>
<dbReference type="SUPFAM" id="SSF103481">
    <property type="entry name" value="Multidrug resistance efflux transporter EmrE"/>
    <property type="match status" value="2"/>
</dbReference>
<evidence type="ECO:0000256" key="4">
    <source>
        <dbReference type="ARBA" id="ARBA00023136"/>
    </source>
</evidence>
<dbReference type="InterPro" id="IPR037185">
    <property type="entry name" value="EmrE-like"/>
</dbReference>
<name>A0ABM4BDH0_HYDVU</name>
<evidence type="ECO:0000256" key="1">
    <source>
        <dbReference type="ARBA" id="ARBA00004141"/>
    </source>
</evidence>
<feature type="transmembrane region" description="Helical" evidence="5">
    <location>
        <begin position="92"/>
        <end position="111"/>
    </location>
</feature>
<dbReference type="Pfam" id="PF00892">
    <property type="entry name" value="EamA"/>
    <property type="match status" value="2"/>
</dbReference>
<dbReference type="InterPro" id="IPR000620">
    <property type="entry name" value="EamA_dom"/>
</dbReference>
<feature type="transmembrane region" description="Helical" evidence="5">
    <location>
        <begin position="286"/>
        <end position="305"/>
    </location>
</feature>
<gene>
    <name evidence="8" type="primary">LOC100203981</name>
</gene>
<dbReference type="RefSeq" id="XP_065646988.1">
    <property type="nucleotide sequence ID" value="XM_065790916.1"/>
</dbReference>
<feature type="transmembrane region" description="Helical" evidence="5">
    <location>
        <begin position="117"/>
        <end position="139"/>
    </location>
</feature>
<organism evidence="7 8">
    <name type="scientific">Hydra vulgaris</name>
    <name type="common">Hydra</name>
    <name type="synonym">Hydra attenuata</name>
    <dbReference type="NCBI Taxonomy" id="6087"/>
    <lineage>
        <taxon>Eukaryota</taxon>
        <taxon>Metazoa</taxon>
        <taxon>Cnidaria</taxon>
        <taxon>Hydrozoa</taxon>
        <taxon>Hydroidolina</taxon>
        <taxon>Anthoathecata</taxon>
        <taxon>Aplanulata</taxon>
        <taxon>Hydridae</taxon>
        <taxon>Hydra</taxon>
    </lineage>
</organism>
<protein>
    <submittedName>
        <fullName evidence="8">Solute carrier family 35 member G1</fullName>
    </submittedName>
</protein>
<dbReference type="PANTHER" id="PTHR22911:SF6">
    <property type="entry name" value="SOLUTE CARRIER FAMILY 35 MEMBER G1"/>
    <property type="match status" value="1"/>
</dbReference>
<keyword evidence="3 5" id="KW-1133">Transmembrane helix</keyword>
<evidence type="ECO:0000256" key="5">
    <source>
        <dbReference type="SAM" id="Phobius"/>
    </source>
</evidence>
<dbReference type="GeneID" id="100203981"/>
<accession>A0ABM4BDH0</accession>
<feature type="transmembrane region" description="Helical" evidence="5">
    <location>
        <begin position="21"/>
        <end position="39"/>
    </location>
</feature>
<keyword evidence="7" id="KW-1185">Reference proteome</keyword>
<reference evidence="7" key="1">
    <citation type="submission" date="2025-05" db="UniProtKB">
        <authorList>
            <consortium name="RefSeq"/>
        </authorList>
    </citation>
    <scope>NUCLEOTIDE SEQUENCE [LARGE SCALE GENOMIC DNA]</scope>
</reference>
<comment type="subcellular location">
    <subcellularLocation>
        <location evidence="1">Membrane</location>
        <topology evidence="1">Multi-pass membrane protein</topology>
    </subcellularLocation>
</comment>
<reference evidence="8" key="2">
    <citation type="submission" date="2025-08" db="UniProtKB">
        <authorList>
            <consortium name="RefSeq"/>
        </authorList>
    </citation>
    <scope>IDENTIFICATION</scope>
</reference>
<dbReference type="Proteomes" id="UP001652625">
    <property type="component" value="Chromosome 02"/>
</dbReference>
<evidence type="ECO:0000313" key="7">
    <source>
        <dbReference type="Proteomes" id="UP001652625"/>
    </source>
</evidence>
<feature type="transmembrane region" description="Helical" evidence="5">
    <location>
        <begin position="259"/>
        <end position="279"/>
    </location>
</feature>
<sequence length="354" mass="39856">MHSFVNTMQDKKILFLQWVKNFRLIGMLLAALSGLSFTISNFMVQMTLNSLPRTRIPTLQFVFARCAVQTLFIIPTIIALKVNYAIKMNEIPIFSLMGFAGYANIVFMYSALDKIPIADTLAITFTSPLFCCLLSHLILKEGLHWFHAICGLLSFGGVLLVAHPTFLFGQETKSKTVLFQGKHLSRSTKEVIYFQGIAYAFISGMCLALYFVLTRYITRNESPLLAIAYPSIFGVIVSPLIMLLKQEGFILADSIVTNFYLFLIGFMSLLALLFLTLALRLENATIVNVIRNVDIVYAFVMQFVFLCVKPTKWTIGGSLAIMAGTSLLVLHKWHSSRKEDGIRKSESKETEEHK</sequence>
<feature type="domain" description="EamA" evidence="6">
    <location>
        <begin position="25"/>
        <end position="161"/>
    </location>
</feature>
<dbReference type="PANTHER" id="PTHR22911">
    <property type="entry name" value="ACYL-MALONYL CONDENSING ENZYME-RELATED"/>
    <property type="match status" value="1"/>
</dbReference>
<feature type="transmembrane region" description="Helical" evidence="5">
    <location>
        <begin position="311"/>
        <end position="330"/>
    </location>
</feature>
<feature type="domain" description="EamA" evidence="6">
    <location>
        <begin position="196"/>
        <end position="329"/>
    </location>
</feature>
<feature type="transmembrane region" description="Helical" evidence="5">
    <location>
        <begin position="146"/>
        <end position="168"/>
    </location>
</feature>
<evidence type="ECO:0000256" key="2">
    <source>
        <dbReference type="ARBA" id="ARBA00022692"/>
    </source>
</evidence>
<feature type="transmembrane region" description="Helical" evidence="5">
    <location>
        <begin position="192"/>
        <end position="212"/>
    </location>
</feature>
<keyword evidence="4 5" id="KW-0472">Membrane</keyword>
<keyword evidence="2 5" id="KW-0812">Transmembrane</keyword>
<proteinExistence type="predicted"/>
<evidence type="ECO:0000259" key="6">
    <source>
        <dbReference type="Pfam" id="PF00892"/>
    </source>
</evidence>
<evidence type="ECO:0000256" key="3">
    <source>
        <dbReference type="ARBA" id="ARBA00022989"/>
    </source>
</evidence>
<feature type="transmembrane region" description="Helical" evidence="5">
    <location>
        <begin position="59"/>
        <end position="80"/>
    </location>
</feature>